<name>A0A382VIN8_9ZZZZ</name>
<reference evidence="1" key="1">
    <citation type="submission" date="2018-05" db="EMBL/GenBank/DDBJ databases">
        <authorList>
            <person name="Lanie J.A."/>
            <person name="Ng W.-L."/>
            <person name="Kazmierczak K.M."/>
            <person name="Andrzejewski T.M."/>
            <person name="Davidsen T.M."/>
            <person name="Wayne K.J."/>
            <person name="Tettelin H."/>
            <person name="Glass J.I."/>
            <person name="Rusch D."/>
            <person name="Podicherti R."/>
            <person name="Tsui H.-C.T."/>
            <person name="Winkler M.E."/>
        </authorList>
    </citation>
    <scope>NUCLEOTIDE SEQUENCE</scope>
</reference>
<gene>
    <name evidence="1" type="ORF">METZ01_LOCUS399221</name>
</gene>
<proteinExistence type="predicted"/>
<evidence type="ECO:0000313" key="1">
    <source>
        <dbReference type="EMBL" id="SVD46367.1"/>
    </source>
</evidence>
<protein>
    <submittedName>
        <fullName evidence="1">Uncharacterized protein</fullName>
    </submittedName>
</protein>
<feature type="non-terminal residue" evidence="1">
    <location>
        <position position="23"/>
    </location>
</feature>
<accession>A0A382VIN8</accession>
<sequence>MFLIRPDAALHVTKILLSGFLCG</sequence>
<organism evidence="1">
    <name type="scientific">marine metagenome</name>
    <dbReference type="NCBI Taxonomy" id="408172"/>
    <lineage>
        <taxon>unclassified sequences</taxon>
        <taxon>metagenomes</taxon>
        <taxon>ecological metagenomes</taxon>
    </lineage>
</organism>
<dbReference type="AlphaFoldDB" id="A0A382VIN8"/>
<dbReference type="EMBL" id="UINC01152268">
    <property type="protein sequence ID" value="SVD46367.1"/>
    <property type="molecule type" value="Genomic_DNA"/>
</dbReference>